<feature type="transmembrane region" description="Helical" evidence="13">
    <location>
        <begin position="134"/>
        <end position="154"/>
    </location>
</feature>
<evidence type="ECO:0000256" key="3">
    <source>
        <dbReference type="ARBA" id="ARBA00022475"/>
    </source>
</evidence>
<keyword evidence="4 12" id="KW-0812">Transmembrane</keyword>
<evidence type="ECO:0000256" key="13">
    <source>
        <dbReference type="SAM" id="Phobius"/>
    </source>
</evidence>
<evidence type="ECO:0000256" key="10">
    <source>
        <dbReference type="ARBA" id="ARBA00023180"/>
    </source>
</evidence>
<dbReference type="GeneTree" id="ENSGT01150000286937"/>
<evidence type="ECO:0000256" key="4">
    <source>
        <dbReference type="ARBA" id="ARBA00022692"/>
    </source>
</evidence>
<evidence type="ECO:0000313" key="16">
    <source>
        <dbReference type="Proteomes" id="UP000694569"/>
    </source>
</evidence>
<feature type="transmembrane region" description="Helical" evidence="13">
    <location>
        <begin position="224"/>
        <end position="245"/>
    </location>
</feature>
<gene>
    <name evidence="15" type="primary">GPR65</name>
</gene>
<keyword evidence="5 13" id="KW-1133">Transmembrane helix</keyword>
<dbReference type="Pfam" id="PF00001">
    <property type="entry name" value="7tm_1"/>
    <property type="match status" value="1"/>
</dbReference>
<evidence type="ECO:0000259" key="14">
    <source>
        <dbReference type="PROSITE" id="PS50262"/>
    </source>
</evidence>
<proteinExistence type="inferred from homology"/>
<evidence type="ECO:0000256" key="11">
    <source>
        <dbReference type="ARBA" id="ARBA00023224"/>
    </source>
</evidence>
<dbReference type="PROSITE" id="PS00237">
    <property type="entry name" value="G_PROTEIN_RECEP_F1_1"/>
    <property type="match status" value="1"/>
</dbReference>
<comment type="similarity">
    <text evidence="2 12">Belongs to the G-protein coupled receptor 1 family.</text>
</comment>
<dbReference type="PANTHER" id="PTHR24234:SF15">
    <property type="entry name" value="G PROTEIN-COUPLED RECEPTOR 65"/>
    <property type="match status" value="1"/>
</dbReference>
<keyword evidence="3" id="KW-1003">Cell membrane</keyword>
<keyword evidence="9 12" id="KW-0675">Receptor</keyword>
<feature type="transmembrane region" description="Helical" evidence="13">
    <location>
        <begin position="94"/>
        <end position="113"/>
    </location>
</feature>
<keyword evidence="11 12" id="KW-0807">Transducer</keyword>
<dbReference type="PRINTS" id="PR01649">
    <property type="entry name" value="PSYCHOSINER"/>
</dbReference>
<keyword evidence="7 13" id="KW-0472">Membrane</keyword>
<evidence type="ECO:0000256" key="6">
    <source>
        <dbReference type="ARBA" id="ARBA00023040"/>
    </source>
</evidence>
<dbReference type="InterPro" id="IPR005464">
    <property type="entry name" value="Psych_rcpt"/>
</dbReference>
<keyword evidence="8" id="KW-1015">Disulfide bond</keyword>
<reference evidence="15" key="2">
    <citation type="submission" date="2025-09" db="UniProtKB">
        <authorList>
            <consortium name="Ensembl"/>
        </authorList>
    </citation>
    <scope>IDENTIFICATION</scope>
</reference>
<keyword evidence="10" id="KW-0325">Glycoprotein</keyword>
<dbReference type="OrthoDB" id="6021389at2759"/>
<evidence type="ECO:0000256" key="1">
    <source>
        <dbReference type="ARBA" id="ARBA00004651"/>
    </source>
</evidence>
<dbReference type="InterPro" id="IPR000276">
    <property type="entry name" value="GPCR_Rhodpsn"/>
</dbReference>
<dbReference type="Proteomes" id="UP000694569">
    <property type="component" value="Unplaced"/>
</dbReference>
<sequence>MMEANGTPCEIHHHFDMYLFPITYIIVIVLSIPANCISLYISYQQVKKKNELGVYLFNLSLSDLLYTMVLPLWVDFSLRHDNWRFGDWACSLSAFFMHTNLYSSAGFLTCISLDRYLAVVYPLRYAHFRTRKTAALVSVLVWTLQITSNIIIFVKKETFKNTTDILCYDQFPMENWKSYFSIVNTCTGHFLPLAIMVFCYCKIYGAVKTNQATGDQDKIKIKHLLLVIVVTFIISFTPYHIVLLLRSIREPKNCPFARKLFYPYKITLALSSVNCIADPLLYCFVSEAGRADLRTLFYYFSDKSDSPTRNGTSVKNEYLMSVICADHKGEKDEPCKMLQKKLEMEIVPEHDLASHNEKLCHAC</sequence>
<evidence type="ECO:0000256" key="2">
    <source>
        <dbReference type="ARBA" id="ARBA00010663"/>
    </source>
</evidence>
<reference evidence="15" key="1">
    <citation type="submission" date="2025-08" db="UniProtKB">
        <authorList>
            <consortium name="Ensembl"/>
        </authorList>
    </citation>
    <scope>IDENTIFICATION</scope>
</reference>
<accession>A0A8C5R8U8</accession>
<protein>
    <submittedName>
        <fullName evidence="15">G protein-coupled receptor 65</fullName>
    </submittedName>
</protein>
<comment type="subcellular location">
    <subcellularLocation>
        <location evidence="1">Cell membrane</location>
        <topology evidence="1">Multi-pass membrane protein</topology>
    </subcellularLocation>
</comment>
<evidence type="ECO:0000256" key="9">
    <source>
        <dbReference type="ARBA" id="ARBA00023170"/>
    </source>
</evidence>
<keyword evidence="16" id="KW-1185">Reference proteome</keyword>
<evidence type="ECO:0000313" key="15">
    <source>
        <dbReference type="Ensembl" id="ENSLLEP00000048584.1"/>
    </source>
</evidence>
<evidence type="ECO:0000256" key="7">
    <source>
        <dbReference type="ARBA" id="ARBA00023136"/>
    </source>
</evidence>
<dbReference type="Ensembl" id="ENSLLET00000050479.1">
    <property type="protein sequence ID" value="ENSLLEP00000048584.1"/>
    <property type="gene ID" value="ENSLLEG00000030625.1"/>
</dbReference>
<evidence type="ECO:0000256" key="5">
    <source>
        <dbReference type="ARBA" id="ARBA00022989"/>
    </source>
</evidence>
<dbReference type="PANTHER" id="PTHR24234">
    <property type="entry name" value="LYSOPHOSPHATIDIC ACID RECEPTOR 5/SPHINGOSYLPHOSPHORYLCHOLINE RECEPTOR"/>
    <property type="match status" value="1"/>
</dbReference>
<evidence type="ECO:0000256" key="12">
    <source>
        <dbReference type="RuleBase" id="RU000688"/>
    </source>
</evidence>
<dbReference type="PROSITE" id="PS50262">
    <property type="entry name" value="G_PROTEIN_RECEP_F1_2"/>
    <property type="match status" value="1"/>
</dbReference>
<feature type="transmembrane region" description="Helical" evidence="13">
    <location>
        <begin position="179"/>
        <end position="203"/>
    </location>
</feature>
<dbReference type="PRINTS" id="PR00237">
    <property type="entry name" value="GPCRRHODOPSN"/>
</dbReference>
<feature type="transmembrane region" description="Helical" evidence="13">
    <location>
        <begin position="22"/>
        <end position="43"/>
    </location>
</feature>
<dbReference type="AlphaFoldDB" id="A0A8C5R8U8"/>
<dbReference type="GO" id="GO:0004930">
    <property type="term" value="F:G protein-coupled receptor activity"/>
    <property type="evidence" value="ECO:0007669"/>
    <property type="project" value="UniProtKB-KW"/>
</dbReference>
<dbReference type="FunFam" id="1.20.1070.10:FF:000065">
    <property type="entry name" value="G-protein coupled receptor 4"/>
    <property type="match status" value="1"/>
</dbReference>
<dbReference type="Gene3D" id="1.20.1070.10">
    <property type="entry name" value="Rhodopsin 7-helix transmembrane proteins"/>
    <property type="match status" value="1"/>
</dbReference>
<dbReference type="InterPro" id="IPR017452">
    <property type="entry name" value="GPCR_Rhodpsn_7TM"/>
</dbReference>
<dbReference type="SUPFAM" id="SSF81321">
    <property type="entry name" value="Family A G protein-coupled receptor-like"/>
    <property type="match status" value="1"/>
</dbReference>
<evidence type="ECO:0000256" key="8">
    <source>
        <dbReference type="ARBA" id="ARBA00023157"/>
    </source>
</evidence>
<feature type="transmembrane region" description="Helical" evidence="13">
    <location>
        <begin position="55"/>
        <end position="74"/>
    </location>
</feature>
<name>A0A8C5R8U8_9ANUR</name>
<feature type="domain" description="G-protein coupled receptors family 1 profile" evidence="14">
    <location>
        <begin position="34"/>
        <end position="282"/>
    </location>
</feature>
<keyword evidence="6 12" id="KW-0297">G-protein coupled receptor</keyword>
<organism evidence="15 16">
    <name type="scientific">Leptobrachium leishanense</name>
    <name type="common">Leishan spiny toad</name>
    <dbReference type="NCBI Taxonomy" id="445787"/>
    <lineage>
        <taxon>Eukaryota</taxon>
        <taxon>Metazoa</taxon>
        <taxon>Chordata</taxon>
        <taxon>Craniata</taxon>
        <taxon>Vertebrata</taxon>
        <taxon>Euteleostomi</taxon>
        <taxon>Amphibia</taxon>
        <taxon>Batrachia</taxon>
        <taxon>Anura</taxon>
        <taxon>Pelobatoidea</taxon>
        <taxon>Megophryidae</taxon>
        <taxon>Leptobrachium</taxon>
    </lineage>
</organism>
<dbReference type="GO" id="GO:0005886">
    <property type="term" value="C:plasma membrane"/>
    <property type="evidence" value="ECO:0007669"/>
    <property type="project" value="UniProtKB-SubCell"/>
</dbReference>